<proteinExistence type="predicted"/>
<evidence type="ECO:0008006" key="4">
    <source>
        <dbReference type="Google" id="ProtNLM"/>
    </source>
</evidence>
<comment type="caution">
    <text evidence="2">The sequence shown here is derived from an EMBL/GenBank/DDBJ whole genome shotgun (WGS) entry which is preliminary data.</text>
</comment>
<evidence type="ECO:0000256" key="1">
    <source>
        <dbReference type="SAM" id="SignalP"/>
    </source>
</evidence>
<evidence type="ECO:0000313" key="3">
    <source>
        <dbReference type="Proteomes" id="UP000024635"/>
    </source>
</evidence>
<reference evidence="3" key="1">
    <citation type="journal article" date="2015" name="Nat. Genet.">
        <title>The genome and transcriptome of the zoonotic hookworm Ancylostoma ceylanicum identify infection-specific gene families.</title>
        <authorList>
            <person name="Schwarz E.M."/>
            <person name="Hu Y."/>
            <person name="Antoshechkin I."/>
            <person name="Miller M.M."/>
            <person name="Sternberg P.W."/>
            <person name="Aroian R.V."/>
        </authorList>
    </citation>
    <scope>NUCLEOTIDE SEQUENCE</scope>
    <source>
        <strain evidence="3">HY135</strain>
    </source>
</reference>
<dbReference type="EMBL" id="JARK01000038">
    <property type="protein sequence ID" value="EYC45117.1"/>
    <property type="molecule type" value="Genomic_DNA"/>
</dbReference>
<sequence length="66" mass="7778">MISFPLLMLLVSYSELEPTSISMTSDHRKPIRLTVCRNVDEHCEYSSERYCRSSDIVRDRRSNCLH</sequence>
<feature type="signal peptide" evidence="1">
    <location>
        <begin position="1"/>
        <end position="16"/>
    </location>
</feature>
<dbReference type="OrthoDB" id="10517118at2759"/>
<keyword evidence="1" id="KW-0732">Signal</keyword>
<protein>
    <recommendedName>
        <fullName evidence="4">ShKT domain-containing protein</fullName>
    </recommendedName>
</protein>
<keyword evidence="3" id="KW-1185">Reference proteome</keyword>
<evidence type="ECO:0000313" key="2">
    <source>
        <dbReference type="EMBL" id="EYC45117.1"/>
    </source>
</evidence>
<name>A0A016X0U1_9BILA</name>
<dbReference type="Proteomes" id="UP000024635">
    <property type="component" value="Unassembled WGS sequence"/>
</dbReference>
<gene>
    <name evidence="2" type="primary">Acey_s0438.g1476</name>
    <name evidence="2" type="ORF">Y032_0438g1476</name>
</gene>
<organism evidence="2 3">
    <name type="scientific">Ancylostoma ceylanicum</name>
    <dbReference type="NCBI Taxonomy" id="53326"/>
    <lineage>
        <taxon>Eukaryota</taxon>
        <taxon>Metazoa</taxon>
        <taxon>Ecdysozoa</taxon>
        <taxon>Nematoda</taxon>
        <taxon>Chromadorea</taxon>
        <taxon>Rhabditida</taxon>
        <taxon>Rhabditina</taxon>
        <taxon>Rhabditomorpha</taxon>
        <taxon>Strongyloidea</taxon>
        <taxon>Ancylostomatidae</taxon>
        <taxon>Ancylostomatinae</taxon>
        <taxon>Ancylostoma</taxon>
    </lineage>
</organism>
<accession>A0A016X0U1</accession>
<dbReference type="AlphaFoldDB" id="A0A016X0U1"/>
<feature type="chain" id="PRO_5001492240" description="ShKT domain-containing protein" evidence="1">
    <location>
        <begin position="17"/>
        <end position="66"/>
    </location>
</feature>